<dbReference type="STRING" id="356882.A0A423W878"/>
<dbReference type="EMBL" id="LKEA01000023">
    <property type="protein sequence ID" value="ROV99558.1"/>
    <property type="molecule type" value="Genomic_DNA"/>
</dbReference>
<evidence type="ECO:0000313" key="3">
    <source>
        <dbReference type="Proteomes" id="UP000283895"/>
    </source>
</evidence>
<evidence type="ECO:0000256" key="1">
    <source>
        <dbReference type="SAM" id="MobiDB-lite"/>
    </source>
</evidence>
<reference evidence="2 3" key="1">
    <citation type="submission" date="2015-09" db="EMBL/GenBank/DDBJ databases">
        <title>Host preference determinants of Valsa canker pathogens revealed by comparative genomics.</title>
        <authorList>
            <person name="Yin Z."/>
            <person name="Huang L."/>
        </authorList>
    </citation>
    <scope>NUCLEOTIDE SEQUENCE [LARGE SCALE GENOMIC DNA]</scope>
    <source>
        <strain evidence="2 3">03-1</strain>
    </source>
</reference>
<name>A0A423W878_9PEZI</name>
<evidence type="ECO:0000313" key="2">
    <source>
        <dbReference type="EMBL" id="ROV99558.1"/>
    </source>
</evidence>
<accession>A0A423W878</accession>
<gene>
    <name evidence="2" type="ORF">VMCG_06344</name>
</gene>
<sequence>MGYFDDCRPDQRFTSRGSQVDPRYGTKGSLWVIHDWDQRRTISVGTAWREEEEDFIFEALAEHIDDDLPRNATLVEVGQVGELISYSTD</sequence>
<dbReference type="AlphaFoldDB" id="A0A423W878"/>
<protein>
    <submittedName>
        <fullName evidence="2">Uncharacterized protein</fullName>
    </submittedName>
</protein>
<dbReference type="OrthoDB" id="10415642at2759"/>
<feature type="compositionally biased region" description="Basic and acidic residues" evidence="1">
    <location>
        <begin position="1"/>
        <end position="13"/>
    </location>
</feature>
<organism evidence="2 3">
    <name type="scientific">Cytospora schulzeri</name>
    <dbReference type="NCBI Taxonomy" id="448051"/>
    <lineage>
        <taxon>Eukaryota</taxon>
        <taxon>Fungi</taxon>
        <taxon>Dikarya</taxon>
        <taxon>Ascomycota</taxon>
        <taxon>Pezizomycotina</taxon>
        <taxon>Sordariomycetes</taxon>
        <taxon>Sordariomycetidae</taxon>
        <taxon>Diaporthales</taxon>
        <taxon>Cytosporaceae</taxon>
        <taxon>Cytospora</taxon>
    </lineage>
</organism>
<keyword evidence="3" id="KW-1185">Reference proteome</keyword>
<comment type="caution">
    <text evidence="2">The sequence shown here is derived from an EMBL/GenBank/DDBJ whole genome shotgun (WGS) entry which is preliminary data.</text>
</comment>
<proteinExistence type="predicted"/>
<feature type="region of interest" description="Disordered" evidence="1">
    <location>
        <begin position="1"/>
        <end position="21"/>
    </location>
</feature>
<dbReference type="Proteomes" id="UP000283895">
    <property type="component" value="Unassembled WGS sequence"/>
</dbReference>